<sequence length="120" mass="14155">MKISEKQKLVELVVDDIYQAYPELIERFGESGRLRTLEDNHHHLDHLDTAFLMGNSTFFLDNTKWLNTVLTSRGVGTQLIIDNYQRLLKWMEKVSFEQPDEREVYREYLHAGIKELNSPS</sequence>
<dbReference type="InterPro" id="IPR009050">
    <property type="entry name" value="Globin-like_sf"/>
</dbReference>
<gene>
    <name evidence="4" type="ORF">SAMN05421743_11557</name>
</gene>
<dbReference type="OrthoDB" id="2376384at2"/>
<protein>
    <submittedName>
        <fullName evidence="4">Uncharacterized protein</fullName>
    </submittedName>
</protein>
<dbReference type="STRING" id="571932.SAMN05421743_11557"/>
<dbReference type="SUPFAM" id="SSF46458">
    <property type="entry name" value="Globin-like"/>
    <property type="match status" value="1"/>
</dbReference>
<dbReference type="Proteomes" id="UP000198584">
    <property type="component" value="Unassembled WGS sequence"/>
</dbReference>
<name>A0A1H4GD37_9BACI</name>
<dbReference type="AlphaFoldDB" id="A0A1H4GD37"/>
<keyword evidence="5" id="KW-1185">Reference proteome</keyword>
<keyword evidence="2" id="KW-0157">Chromophore</keyword>
<dbReference type="RefSeq" id="WP_093045984.1">
    <property type="nucleotide sequence ID" value="NZ_FNQR01000015.1"/>
</dbReference>
<reference evidence="4 5" key="1">
    <citation type="submission" date="2016-10" db="EMBL/GenBank/DDBJ databases">
        <authorList>
            <person name="de Groot N.N."/>
        </authorList>
    </citation>
    <scope>NUCLEOTIDE SEQUENCE [LARGE SCALE GENOMIC DNA]</scope>
    <source>
        <strain evidence="4 5">CCM7597</strain>
    </source>
</reference>
<evidence type="ECO:0000256" key="2">
    <source>
        <dbReference type="ARBA" id="ARBA00022991"/>
    </source>
</evidence>
<accession>A0A1H4GD37</accession>
<organism evidence="4 5">
    <name type="scientific">Thalassobacillus cyri</name>
    <dbReference type="NCBI Taxonomy" id="571932"/>
    <lineage>
        <taxon>Bacteria</taxon>
        <taxon>Bacillati</taxon>
        <taxon>Bacillota</taxon>
        <taxon>Bacilli</taxon>
        <taxon>Bacillales</taxon>
        <taxon>Bacillaceae</taxon>
        <taxon>Thalassobacillus</taxon>
    </lineage>
</organism>
<dbReference type="EMBL" id="FNQR01000015">
    <property type="protein sequence ID" value="SEB07543.1"/>
    <property type="molecule type" value="Genomic_DNA"/>
</dbReference>
<evidence type="ECO:0000256" key="3">
    <source>
        <dbReference type="ARBA" id="ARBA00023307"/>
    </source>
</evidence>
<evidence type="ECO:0000256" key="1">
    <source>
        <dbReference type="ARBA" id="ARBA00008182"/>
    </source>
</evidence>
<keyword evidence="3" id="KW-0089">Bile pigment</keyword>
<evidence type="ECO:0000313" key="5">
    <source>
        <dbReference type="Proteomes" id="UP000198584"/>
    </source>
</evidence>
<comment type="similarity">
    <text evidence="1">Belongs to the phycobiliprotein family.</text>
</comment>
<dbReference type="InterPro" id="IPR038719">
    <property type="entry name" value="Phycobilisome_asu/bsu_sf"/>
</dbReference>
<proteinExistence type="inferred from homology"/>
<evidence type="ECO:0000313" key="4">
    <source>
        <dbReference type="EMBL" id="SEB07543.1"/>
    </source>
</evidence>
<dbReference type="Gene3D" id="1.10.490.20">
    <property type="entry name" value="Phycocyanins"/>
    <property type="match status" value="1"/>
</dbReference>